<dbReference type="EMBL" id="FONG01000008">
    <property type="protein sequence ID" value="SFF12127.1"/>
    <property type="molecule type" value="Genomic_DNA"/>
</dbReference>
<reference evidence="1 2" key="1">
    <citation type="submission" date="2016-10" db="EMBL/GenBank/DDBJ databases">
        <authorList>
            <person name="de Groot N.N."/>
        </authorList>
    </citation>
    <scope>NUCLEOTIDE SEQUENCE [LARGE SCALE GENOMIC DNA]</scope>
    <source>
        <strain evidence="1 2">CGMCC 4.3510</strain>
    </source>
</reference>
<protein>
    <submittedName>
        <fullName evidence="1">Uncharacterized protein</fullName>
    </submittedName>
</protein>
<accession>A0A1I2G564</accession>
<dbReference type="AlphaFoldDB" id="A0A1I2G564"/>
<sequence>MWLVYLGAAVLVVFVVGGLDDQRRRRAEARVELARAHEALHVPPAGVYREAPARAHRDARRLLGHIPAQRDGSSR</sequence>
<proteinExistence type="predicted"/>
<dbReference type="RefSeq" id="WP_093714217.1">
    <property type="nucleotide sequence ID" value="NZ_FONG01000008.1"/>
</dbReference>
<evidence type="ECO:0000313" key="2">
    <source>
        <dbReference type="Proteomes" id="UP000199323"/>
    </source>
</evidence>
<dbReference type="STRING" id="380248.SAMN05216251_108251"/>
<name>A0A1I2G564_9ACTN</name>
<dbReference type="Proteomes" id="UP000199323">
    <property type="component" value="Unassembled WGS sequence"/>
</dbReference>
<evidence type="ECO:0000313" key="1">
    <source>
        <dbReference type="EMBL" id="SFF12127.1"/>
    </source>
</evidence>
<organism evidence="1 2">
    <name type="scientific">Actinacidiphila alni</name>
    <dbReference type="NCBI Taxonomy" id="380248"/>
    <lineage>
        <taxon>Bacteria</taxon>
        <taxon>Bacillati</taxon>
        <taxon>Actinomycetota</taxon>
        <taxon>Actinomycetes</taxon>
        <taxon>Kitasatosporales</taxon>
        <taxon>Streptomycetaceae</taxon>
        <taxon>Actinacidiphila</taxon>
    </lineage>
</organism>
<gene>
    <name evidence="1" type="ORF">SAMN05216251_108251</name>
</gene>
<keyword evidence="2" id="KW-1185">Reference proteome</keyword>